<gene>
    <name evidence="5" type="ORF">B0H94_10443</name>
</gene>
<dbReference type="AlphaFoldDB" id="A0A2P8HQE6"/>
<dbReference type="PRINTS" id="PR00081">
    <property type="entry name" value="GDHRDH"/>
</dbReference>
<evidence type="ECO:0000256" key="3">
    <source>
        <dbReference type="RuleBase" id="RU000363"/>
    </source>
</evidence>
<feature type="domain" description="Ketoreductase" evidence="4">
    <location>
        <begin position="6"/>
        <end position="193"/>
    </location>
</feature>
<dbReference type="InterPro" id="IPR002347">
    <property type="entry name" value="SDR_fam"/>
</dbReference>
<dbReference type="PROSITE" id="PS51257">
    <property type="entry name" value="PROKAR_LIPOPROTEIN"/>
    <property type="match status" value="1"/>
</dbReference>
<evidence type="ECO:0000313" key="6">
    <source>
        <dbReference type="Proteomes" id="UP000242310"/>
    </source>
</evidence>
<sequence>MQVHNKHIIVTGGASGLGGACAALFQSHGANVTVFDQKPEAEVEAKRGQLYKQVDITKEAEVAEALLEAEETNGDLYGLVNCAGIGSAKKVLSSKGPHDLETFQKVIEVNLVGTFNMLRLAAEKMKSHEPEETGERGVIINTASIAAYDGQIGQAAYSASKGGIASLTLPAARELATAGIRVVAVAPGVFETPLFASVPEEARQQLEALTPFPKRLGDPQEFAELALHIFQNTMMNGETIRLDGAIRMP</sequence>
<dbReference type="InterPro" id="IPR036291">
    <property type="entry name" value="NAD(P)-bd_dom_sf"/>
</dbReference>
<dbReference type="Proteomes" id="UP000242310">
    <property type="component" value="Unassembled WGS sequence"/>
</dbReference>
<dbReference type="EMBL" id="PYAV01000004">
    <property type="protein sequence ID" value="PSL48443.1"/>
    <property type="molecule type" value="Genomic_DNA"/>
</dbReference>
<protein>
    <submittedName>
        <fullName evidence="5">NAD(P)-dependent dehydrogenase (Short-subunit alcohol dehydrogenase family)</fullName>
    </submittedName>
</protein>
<accession>A0A2P8HQE6</accession>
<comment type="caution">
    <text evidence="5">The sequence shown here is derived from an EMBL/GenBank/DDBJ whole genome shotgun (WGS) entry which is preliminary data.</text>
</comment>
<dbReference type="Pfam" id="PF00106">
    <property type="entry name" value="adh_short"/>
    <property type="match status" value="1"/>
</dbReference>
<dbReference type="OrthoDB" id="9794138at2"/>
<dbReference type="SUPFAM" id="SSF51735">
    <property type="entry name" value="NAD(P)-binding Rossmann-fold domains"/>
    <property type="match status" value="1"/>
</dbReference>
<dbReference type="InterPro" id="IPR020904">
    <property type="entry name" value="Sc_DH/Rdtase_CS"/>
</dbReference>
<reference evidence="5 6" key="1">
    <citation type="submission" date="2018-03" db="EMBL/GenBank/DDBJ databases">
        <title>Genomic Encyclopedia of Type Strains, Phase III (KMG-III): the genomes of soil and plant-associated and newly described type strains.</title>
        <authorList>
            <person name="Whitman W."/>
        </authorList>
    </citation>
    <scope>NUCLEOTIDE SEQUENCE [LARGE SCALE GENOMIC DNA]</scope>
    <source>
        <strain evidence="5 6">CGMCC 1.07653</strain>
    </source>
</reference>
<evidence type="ECO:0000256" key="2">
    <source>
        <dbReference type="ARBA" id="ARBA00023002"/>
    </source>
</evidence>
<dbReference type="InterPro" id="IPR057326">
    <property type="entry name" value="KR_dom"/>
</dbReference>
<dbReference type="GO" id="GO:0016491">
    <property type="term" value="F:oxidoreductase activity"/>
    <property type="evidence" value="ECO:0007669"/>
    <property type="project" value="UniProtKB-KW"/>
</dbReference>
<dbReference type="PANTHER" id="PTHR43658:SF8">
    <property type="entry name" value="17-BETA-HYDROXYSTEROID DEHYDROGENASE 14-RELATED"/>
    <property type="match status" value="1"/>
</dbReference>
<comment type="similarity">
    <text evidence="1 3">Belongs to the short-chain dehydrogenases/reductases (SDR) family.</text>
</comment>
<organism evidence="5 6">
    <name type="scientific">Salsuginibacillus halophilus</name>
    <dbReference type="NCBI Taxonomy" id="517424"/>
    <lineage>
        <taxon>Bacteria</taxon>
        <taxon>Bacillati</taxon>
        <taxon>Bacillota</taxon>
        <taxon>Bacilli</taxon>
        <taxon>Bacillales</taxon>
        <taxon>Bacillaceae</taxon>
        <taxon>Salsuginibacillus</taxon>
    </lineage>
</organism>
<name>A0A2P8HQE6_9BACI</name>
<dbReference type="PROSITE" id="PS00061">
    <property type="entry name" value="ADH_SHORT"/>
    <property type="match status" value="1"/>
</dbReference>
<evidence type="ECO:0000313" key="5">
    <source>
        <dbReference type="EMBL" id="PSL48443.1"/>
    </source>
</evidence>
<proteinExistence type="inferred from homology"/>
<keyword evidence="2" id="KW-0560">Oxidoreductase</keyword>
<keyword evidence="6" id="KW-1185">Reference proteome</keyword>
<dbReference type="RefSeq" id="WP_106588016.1">
    <property type="nucleotide sequence ID" value="NZ_PYAV01000004.1"/>
</dbReference>
<dbReference type="PANTHER" id="PTHR43658">
    <property type="entry name" value="SHORT-CHAIN DEHYDROGENASE/REDUCTASE"/>
    <property type="match status" value="1"/>
</dbReference>
<dbReference type="PRINTS" id="PR00080">
    <property type="entry name" value="SDRFAMILY"/>
</dbReference>
<dbReference type="Gene3D" id="3.40.50.720">
    <property type="entry name" value="NAD(P)-binding Rossmann-like Domain"/>
    <property type="match status" value="1"/>
</dbReference>
<dbReference type="SMART" id="SM00822">
    <property type="entry name" value="PKS_KR"/>
    <property type="match status" value="1"/>
</dbReference>
<evidence type="ECO:0000256" key="1">
    <source>
        <dbReference type="ARBA" id="ARBA00006484"/>
    </source>
</evidence>
<evidence type="ECO:0000259" key="4">
    <source>
        <dbReference type="SMART" id="SM00822"/>
    </source>
</evidence>